<evidence type="ECO:0000313" key="2">
    <source>
        <dbReference type="EMBL" id="EDW32312.1"/>
    </source>
</evidence>
<reference evidence="2 3" key="1">
    <citation type="journal article" date="2007" name="Nature">
        <title>Evolution of genes and genomes on the Drosophila phylogeny.</title>
        <authorList>
            <consortium name="Drosophila 12 Genomes Consortium"/>
            <person name="Clark A.G."/>
            <person name="Eisen M.B."/>
            <person name="Smith D.R."/>
            <person name="Bergman C.M."/>
            <person name="Oliver B."/>
            <person name="Markow T.A."/>
            <person name="Kaufman T.C."/>
            <person name="Kellis M."/>
            <person name="Gelbart W."/>
            <person name="Iyer V.N."/>
            <person name="Pollard D.A."/>
            <person name="Sackton T.B."/>
            <person name="Larracuente A.M."/>
            <person name="Singh N.D."/>
            <person name="Abad J.P."/>
            <person name="Abt D.N."/>
            <person name="Adryan B."/>
            <person name="Aguade M."/>
            <person name="Akashi H."/>
            <person name="Anderson W.W."/>
            <person name="Aquadro C.F."/>
            <person name="Ardell D.H."/>
            <person name="Arguello R."/>
            <person name="Artieri C.G."/>
            <person name="Barbash D.A."/>
            <person name="Barker D."/>
            <person name="Barsanti P."/>
            <person name="Batterham P."/>
            <person name="Batzoglou S."/>
            <person name="Begun D."/>
            <person name="Bhutkar A."/>
            <person name="Blanco E."/>
            <person name="Bosak S.A."/>
            <person name="Bradley R.K."/>
            <person name="Brand A.D."/>
            <person name="Brent M.R."/>
            <person name="Brooks A.N."/>
            <person name="Brown R.H."/>
            <person name="Butlin R.K."/>
            <person name="Caggese C."/>
            <person name="Calvi B.R."/>
            <person name="Bernardo de Carvalho A."/>
            <person name="Caspi A."/>
            <person name="Castrezana S."/>
            <person name="Celniker S.E."/>
            <person name="Chang J.L."/>
            <person name="Chapple C."/>
            <person name="Chatterji S."/>
            <person name="Chinwalla A."/>
            <person name="Civetta A."/>
            <person name="Clifton S.W."/>
            <person name="Comeron J.M."/>
            <person name="Costello J.C."/>
            <person name="Coyne J.A."/>
            <person name="Daub J."/>
            <person name="David R.G."/>
            <person name="Delcher A.L."/>
            <person name="Delehaunty K."/>
            <person name="Do C.B."/>
            <person name="Ebling H."/>
            <person name="Edwards K."/>
            <person name="Eickbush T."/>
            <person name="Evans J.D."/>
            <person name="Filipski A."/>
            <person name="Findeiss S."/>
            <person name="Freyhult E."/>
            <person name="Fulton L."/>
            <person name="Fulton R."/>
            <person name="Garcia A.C."/>
            <person name="Gardiner A."/>
            <person name="Garfield D.A."/>
            <person name="Garvin B.E."/>
            <person name="Gibson G."/>
            <person name="Gilbert D."/>
            <person name="Gnerre S."/>
            <person name="Godfrey J."/>
            <person name="Good R."/>
            <person name="Gotea V."/>
            <person name="Gravely B."/>
            <person name="Greenberg A.J."/>
            <person name="Griffiths-Jones S."/>
            <person name="Gross S."/>
            <person name="Guigo R."/>
            <person name="Gustafson E.A."/>
            <person name="Haerty W."/>
            <person name="Hahn M.W."/>
            <person name="Halligan D.L."/>
            <person name="Halpern A.L."/>
            <person name="Halter G.M."/>
            <person name="Han M.V."/>
            <person name="Heger A."/>
            <person name="Hillier L."/>
            <person name="Hinrichs A.S."/>
            <person name="Holmes I."/>
            <person name="Hoskins R.A."/>
            <person name="Hubisz M.J."/>
            <person name="Hultmark D."/>
            <person name="Huntley M.A."/>
            <person name="Jaffe D.B."/>
            <person name="Jagadeeshan S."/>
            <person name="Jeck W.R."/>
            <person name="Johnson J."/>
            <person name="Jones C.D."/>
            <person name="Jordan W.C."/>
            <person name="Karpen G.H."/>
            <person name="Kataoka E."/>
            <person name="Keightley P.D."/>
            <person name="Kheradpour P."/>
            <person name="Kirkness E.F."/>
            <person name="Koerich L.B."/>
            <person name="Kristiansen K."/>
            <person name="Kudrna D."/>
            <person name="Kulathinal R.J."/>
            <person name="Kumar S."/>
            <person name="Kwok R."/>
            <person name="Lander E."/>
            <person name="Langley C.H."/>
            <person name="Lapoint R."/>
            <person name="Lazzaro B.P."/>
            <person name="Lee S.J."/>
            <person name="Levesque L."/>
            <person name="Li R."/>
            <person name="Lin C.F."/>
            <person name="Lin M.F."/>
            <person name="Lindblad-Toh K."/>
            <person name="Llopart A."/>
            <person name="Long M."/>
            <person name="Low L."/>
            <person name="Lozovsky E."/>
            <person name="Lu J."/>
            <person name="Luo M."/>
            <person name="Machado C.A."/>
            <person name="Makalowski W."/>
            <person name="Marzo M."/>
            <person name="Matsuda M."/>
            <person name="Matzkin L."/>
            <person name="McAllister B."/>
            <person name="McBride C.S."/>
            <person name="McKernan B."/>
            <person name="McKernan K."/>
            <person name="Mendez-Lago M."/>
            <person name="Minx P."/>
            <person name="Mollenhauer M.U."/>
            <person name="Montooth K."/>
            <person name="Mount S.M."/>
            <person name="Mu X."/>
            <person name="Myers E."/>
            <person name="Negre B."/>
            <person name="Newfeld S."/>
            <person name="Nielsen R."/>
            <person name="Noor M.A."/>
            <person name="O'Grady P."/>
            <person name="Pachter L."/>
            <person name="Papaceit M."/>
            <person name="Parisi M.J."/>
            <person name="Parisi M."/>
            <person name="Parts L."/>
            <person name="Pedersen J.S."/>
            <person name="Pesole G."/>
            <person name="Phillippy A.M."/>
            <person name="Ponting C.P."/>
            <person name="Pop M."/>
            <person name="Porcelli D."/>
            <person name="Powell J.R."/>
            <person name="Prohaska S."/>
            <person name="Pruitt K."/>
            <person name="Puig M."/>
            <person name="Quesneville H."/>
            <person name="Ram K.R."/>
            <person name="Rand D."/>
            <person name="Rasmussen M.D."/>
            <person name="Reed L.K."/>
            <person name="Reenan R."/>
            <person name="Reily A."/>
            <person name="Remington K.A."/>
            <person name="Rieger T.T."/>
            <person name="Ritchie M.G."/>
            <person name="Robin C."/>
            <person name="Rogers Y.H."/>
            <person name="Rohde C."/>
            <person name="Rozas J."/>
            <person name="Rubenfield M.J."/>
            <person name="Ruiz A."/>
            <person name="Russo S."/>
            <person name="Salzberg S.L."/>
            <person name="Sanchez-Gracia A."/>
            <person name="Saranga D.J."/>
            <person name="Sato H."/>
            <person name="Schaeffer S.W."/>
            <person name="Schatz M.C."/>
            <person name="Schlenke T."/>
            <person name="Schwartz R."/>
            <person name="Segarra C."/>
            <person name="Singh R.S."/>
            <person name="Sirot L."/>
            <person name="Sirota M."/>
            <person name="Sisneros N.B."/>
            <person name="Smith C.D."/>
            <person name="Smith T.F."/>
            <person name="Spieth J."/>
            <person name="Stage D.E."/>
            <person name="Stark A."/>
            <person name="Stephan W."/>
            <person name="Strausberg R.L."/>
            <person name="Strempel S."/>
            <person name="Sturgill D."/>
            <person name="Sutton G."/>
            <person name="Sutton G.G."/>
            <person name="Tao W."/>
            <person name="Teichmann S."/>
            <person name="Tobari Y.N."/>
            <person name="Tomimura Y."/>
            <person name="Tsolas J.M."/>
            <person name="Valente V.L."/>
            <person name="Venter E."/>
            <person name="Venter J.C."/>
            <person name="Vicario S."/>
            <person name="Vieira F.G."/>
            <person name="Vilella A.J."/>
            <person name="Villasante A."/>
            <person name="Walenz B."/>
            <person name="Wang J."/>
            <person name="Wasserman M."/>
            <person name="Watts T."/>
            <person name="Wilson D."/>
            <person name="Wilson R.K."/>
            <person name="Wing R.A."/>
            <person name="Wolfner M.F."/>
            <person name="Wong A."/>
            <person name="Wong G.K."/>
            <person name="Wu C.I."/>
            <person name="Wu G."/>
            <person name="Yamamoto D."/>
            <person name="Yang H.P."/>
            <person name="Yang S.P."/>
            <person name="Yorke J.A."/>
            <person name="Yoshida K."/>
            <person name="Zdobnov E."/>
            <person name="Zhang P."/>
            <person name="Zhang Y."/>
            <person name="Zimin A.V."/>
            <person name="Baldwin J."/>
            <person name="Abdouelleil A."/>
            <person name="Abdulkadir J."/>
            <person name="Abebe A."/>
            <person name="Abera B."/>
            <person name="Abreu J."/>
            <person name="Acer S.C."/>
            <person name="Aftuck L."/>
            <person name="Alexander A."/>
            <person name="An P."/>
            <person name="Anderson E."/>
            <person name="Anderson S."/>
            <person name="Arachi H."/>
            <person name="Azer M."/>
            <person name="Bachantsang P."/>
            <person name="Barry A."/>
            <person name="Bayul T."/>
            <person name="Berlin A."/>
            <person name="Bessette D."/>
            <person name="Bloom T."/>
            <person name="Blye J."/>
            <person name="Boguslavskiy L."/>
            <person name="Bonnet C."/>
            <person name="Boukhgalter B."/>
            <person name="Bourzgui I."/>
            <person name="Brown A."/>
            <person name="Cahill P."/>
            <person name="Channer S."/>
            <person name="Cheshatsang Y."/>
            <person name="Chuda L."/>
            <person name="Citroen M."/>
            <person name="Collymore A."/>
            <person name="Cooke P."/>
            <person name="Costello M."/>
            <person name="D'Aco K."/>
            <person name="Daza R."/>
            <person name="De Haan G."/>
            <person name="DeGray S."/>
            <person name="DeMaso C."/>
            <person name="Dhargay N."/>
            <person name="Dooley K."/>
            <person name="Dooley E."/>
            <person name="Doricent M."/>
            <person name="Dorje P."/>
            <person name="Dorjee K."/>
            <person name="Dupes A."/>
            <person name="Elong R."/>
            <person name="Falk J."/>
            <person name="Farina A."/>
            <person name="Faro S."/>
            <person name="Ferguson D."/>
            <person name="Fisher S."/>
            <person name="Foley C.D."/>
            <person name="Franke A."/>
            <person name="Friedrich D."/>
            <person name="Gadbois L."/>
            <person name="Gearin G."/>
            <person name="Gearin C.R."/>
            <person name="Giannoukos G."/>
            <person name="Goode T."/>
            <person name="Graham J."/>
            <person name="Grandbois E."/>
            <person name="Grewal S."/>
            <person name="Gyaltsen K."/>
            <person name="Hafez N."/>
            <person name="Hagos B."/>
            <person name="Hall J."/>
            <person name="Henson C."/>
            <person name="Hollinger A."/>
            <person name="Honan T."/>
            <person name="Huard M.D."/>
            <person name="Hughes L."/>
            <person name="Hurhula B."/>
            <person name="Husby M.E."/>
            <person name="Kamat A."/>
            <person name="Kanga B."/>
            <person name="Kashin S."/>
            <person name="Khazanovich D."/>
            <person name="Kisner P."/>
            <person name="Lance K."/>
            <person name="Lara M."/>
            <person name="Lee W."/>
            <person name="Lennon N."/>
            <person name="Letendre F."/>
            <person name="LeVine R."/>
            <person name="Lipovsky A."/>
            <person name="Liu X."/>
            <person name="Liu J."/>
            <person name="Liu S."/>
            <person name="Lokyitsang T."/>
            <person name="Lokyitsang Y."/>
            <person name="Lubonja R."/>
            <person name="Lui A."/>
            <person name="MacDonald P."/>
            <person name="Magnisalis V."/>
            <person name="Maru K."/>
            <person name="Matthews C."/>
            <person name="McCusker W."/>
            <person name="McDonough S."/>
            <person name="Mehta T."/>
            <person name="Meldrim J."/>
            <person name="Meneus L."/>
            <person name="Mihai O."/>
            <person name="Mihalev A."/>
            <person name="Mihova T."/>
            <person name="Mittelman R."/>
            <person name="Mlenga V."/>
            <person name="Montmayeur A."/>
            <person name="Mulrain L."/>
            <person name="Navidi A."/>
            <person name="Naylor J."/>
            <person name="Negash T."/>
            <person name="Nguyen T."/>
            <person name="Nguyen N."/>
            <person name="Nicol R."/>
            <person name="Norbu C."/>
            <person name="Norbu N."/>
            <person name="Novod N."/>
            <person name="O'Neill B."/>
            <person name="Osman S."/>
            <person name="Markiewicz E."/>
            <person name="Oyono O.L."/>
            <person name="Patti C."/>
            <person name="Phunkhang P."/>
            <person name="Pierre F."/>
            <person name="Priest M."/>
            <person name="Raghuraman S."/>
            <person name="Rege F."/>
            <person name="Reyes R."/>
            <person name="Rise C."/>
            <person name="Rogov P."/>
            <person name="Ross K."/>
            <person name="Ryan E."/>
            <person name="Settipalli S."/>
            <person name="Shea T."/>
            <person name="Sherpa N."/>
            <person name="Shi L."/>
            <person name="Shih D."/>
            <person name="Sparrow T."/>
            <person name="Spaulding J."/>
            <person name="Stalker J."/>
            <person name="Stange-Thomann N."/>
            <person name="Stavropoulos S."/>
            <person name="Stone C."/>
            <person name="Strader C."/>
            <person name="Tesfaye S."/>
            <person name="Thomson T."/>
            <person name="Thoulutsang Y."/>
            <person name="Thoulutsang D."/>
            <person name="Topham K."/>
            <person name="Topping I."/>
            <person name="Tsamla T."/>
            <person name="Vassiliev H."/>
            <person name="Vo A."/>
            <person name="Wangchuk T."/>
            <person name="Wangdi T."/>
            <person name="Weiand M."/>
            <person name="Wilkinson J."/>
            <person name="Wilson A."/>
            <person name="Yadav S."/>
            <person name="Young G."/>
            <person name="Yu Q."/>
            <person name="Zembek L."/>
            <person name="Zhong D."/>
            <person name="Zimmer A."/>
            <person name="Zwirko Z."/>
            <person name="Jaffe D.B."/>
            <person name="Alvarez P."/>
            <person name="Brockman W."/>
            <person name="Butler J."/>
            <person name="Chin C."/>
            <person name="Gnerre S."/>
            <person name="Grabherr M."/>
            <person name="Kleber M."/>
            <person name="Mauceli E."/>
            <person name="MacCallum I."/>
        </authorList>
    </citation>
    <scope>NUCLEOTIDE SEQUENCE [LARGE SCALE GENOMIC DNA]</scope>
    <source>
        <strain evidence="3">MSH-3 / Tucson 14011-0111.49</strain>
    </source>
</reference>
<sequence>MKRKEDSPEIRQGQFLKKRASNPVNPSPHHMSCGSICLIDLCRPHSGSHAGRLTAEPVQPELRRDAAGRGTKAKSSSGRDSGSDSGIDSGREIGSYSGRDSGSDSDLQTDVRVNCIGTIRAGAVLVRVPRHSQEQGESERIGSCGVTERR</sequence>
<name>B4GBQ4_DROPE</name>
<organism evidence="3">
    <name type="scientific">Drosophila persimilis</name>
    <name type="common">Fruit fly</name>
    <dbReference type="NCBI Taxonomy" id="7234"/>
    <lineage>
        <taxon>Eukaryota</taxon>
        <taxon>Metazoa</taxon>
        <taxon>Ecdysozoa</taxon>
        <taxon>Arthropoda</taxon>
        <taxon>Hexapoda</taxon>
        <taxon>Insecta</taxon>
        <taxon>Pterygota</taxon>
        <taxon>Neoptera</taxon>
        <taxon>Endopterygota</taxon>
        <taxon>Diptera</taxon>
        <taxon>Brachycera</taxon>
        <taxon>Muscomorpha</taxon>
        <taxon>Ephydroidea</taxon>
        <taxon>Drosophilidae</taxon>
        <taxon>Drosophila</taxon>
        <taxon>Sophophora</taxon>
    </lineage>
</organism>
<accession>B4GBQ4</accession>
<feature type="compositionally biased region" description="Basic and acidic residues" evidence="1">
    <location>
        <begin position="131"/>
        <end position="140"/>
    </location>
</feature>
<protein>
    <submittedName>
        <fullName evidence="2">GL11570</fullName>
    </submittedName>
</protein>
<feature type="region of interest" description="Disordered" evidence="1">
    <location>
        <begin position="129"/>
        <end position="150"/>
    </location>
</feature>
<proteinExistence type="predicted"/>
<keyword evidence="3" id="KW-1185">Reference proteome</keyword>
<feature type="region of interest" description="Disordered" evidence="1">
    <location>
        <begin position="48"/>
        <end position="108"/>
    </location>
</feature>
<evidence type="ECO:0000256" key="1">
    <source>
        <dbReference type="SAM" id="MobiDB-lite"/>
    </source>
</evidence>
<feature type="region of interest" description="Disordered" evidence="1">
    <location>
        <begin position="1"/>
        <end position="29"/>
    </location>
</feature>
<evidence type="ECO:0000313" key="3">
    <source>
        <dbReference type="Proteomes" id="UP000008744"/>
    </source>
</evidence>
<dbReference type="EMBL" id="CH479181">
    <property type="protein sequence ID" value="EDW32312.1"/>
    <property type="molecule type" value="Genomic_DNA"/>
</dbReference>
<dbReference type="HOGENOM" id="CLU_1742463_0_0_1"/>
<gene>
    <name evidence="2" type="primary">Dper\GL11570</name>
    <name evidence="2" type="ORF">Dper_GL11570</name>
</gene>
<dbReference type="AlphaFoldDB" id="B4GBQ4"/>
<dbReference type="Proteomes" id="UP000008744">
    <property type="component" value="Unassembled WGS sequence"/>
</dbReference>
<feature type="compositionally biased region" description="Low complexity" evidence="1">
    <location>
        <begin position="75"/>
        <end position="106"/>
    </location>
</feature>